<dbReference type="PROSITE" id="PS51318">
    <property type="entry name" value="TAT"/>
    <property type="match status" value="1"/>
</dbReference>
<accession>A0A7W2EFT2</accession>
<name>A0A7W2EFT2_9BURK</name>
<dbReference type="InterPro" id="IPR018673">
    <property type="entry name" value="DUF2141"/>
</dbReference>
<organism evidence="1 2">
    <name type="scientific">Rugamonas fusca</name>
    <dbReference type="NCBI Taxonomy" id="2758568"/>
    <lineage>
        <taxon>Bacteria</taxon>
        <taxon>Pseudomonadati</taxon>
        <taxon>Pseudomonadota</taxon>
        <taxon>Betaproteobacteria</taxon>
        <taxon>Burkholderiales</taxon>
        <taxon>Oxalobacteraceae</taxon>
        <taxon>Telluria group</taxon>
        <taxon>Rugamonas</taxon>
    </lineage>
</organism>
<dbReference type="InterPro" id="IPR006311">
    <property type="entry name" value="TAT_signal"/>
</dbReference>
<dbReference type="EMBL" id="JACEZS010000004">
    <property type="protein sequence ID" value="MBA5605173.1"/>
    <property type="molecule type" value="Genomic_DNA"/>
</dbReference>
<reference evidence="1 2" key="1">
    <citation type="submission" date="2020-07" db="EMBL/GenBank/DDBJ databases">
        <title>Novel species isolated from subtropical streams in China.</title>
        <authorList>
            <person name="Lu H."/>
        </authorList>
    </citation>
    <scope>NUCLEOTIDE SEQUENCE [LARGE SCALE GENOMIC DNA]</scope>
    <source>
        <strain evidence="1 2">FT3S</strain>
    </source>
</reference>
<dbReference type="RefSeq" id="WP_182215777.1">
    <property type="nucleotide sequence ID" value="NZ_JACEZS010000004.1"/>
</dbReference>
<gene>
    <name evidence="1" type="ORF">H3H36_07345</name>
</gene>
<keyword evidence="2" id="KW-1185">Reference proteome</keyword>
<dbReference type="Pfam" id="PF09912">
    <property type="entry name" value="DUF2141"/>
    <property type="match status" value="1"/>
</dbReference>
<protein>
    <submittedName>
        <fullName evidence="1">DUF2141 domain-containing protein</fullName>
    </submittedName>
</protein>
<dbReference type="AlphaFoldDB" id="A0A7W2EFT2"/>
<dbReference type="Proteomes" id="UP000566711">
    <property type="component" value="Unassembled WGS sequence"/>
</dbReference>
<proteinExistence type="predicted"/>
<comment type="caution">
    <text evidence="1">The sequence shown here is derived from an EMBL/GenBank/DDBJ whole genome shotgun (WGS) entry which is preliminary data.</text>
</comment>
<evidence type="ECO:0000313" key="2">
    <source>
        <dbReference type="Proteomes" id="UP000566711"/>
    </source>
</evidence>
<evidence type="ECO:0000313" key="1">
    <source>
        <dbReference type="EMBL" id="MBA5605173.1"/>
    </source>
</evidence>
<sequence length="166" mass="17323">MKPVQPATTASGRRRRLLAGALCAAAGAGVLMALQFGRAPVAQAAKAGAAADLAVHLTGVAGNAGQVLAALCDRDGFLKRCAHMVAMPAAPSMTLRFKHIVPGRYAVMLFHDENENGLFDKSPNGMPLEGYGFSRNARGKYGPPSFDDAAIELKPGAISIDVELTY</sequence>